<accession>A0AAQ4DR20</accession>
<protein>
    <recommendedName>
        <fullName evidence="11">TIR domain-containing protein</fullName>
    </recommendedName>
</protein>
<proteinExistence type="inferred from homology"/>
<name>A0AAQ4DR20_AMBAM</name>
<evidence type="ECO:0000313" key="13">
    <source>
        <dbReference type="Proteomes" id="UP001321473"/>
    </source>
</evidence>
<dbReference type="InterPro" id="IPR035897">
    <property type="entry name" value="Toll_tir_struct_dom_sf"/>
</dbReference>
<keyword evidence="9" id="KW-0675">Receptor</keyword>
<dbReference type="InterPro" id="IPR000157">
    <property type="entry name" value="TIR_dom"/>
</dbReference>
<evidence type="ECO:0000256" key="8">
    <source>
        <dbReference type="ARBA" id="ARBA00023136"/>
    </source>
</evidence>
<dbReference type="PROSITE" id="PS50104">
    <property type="entry name" value="TIR"/>
    <property type="match status" value="1"/>
</dbReference>
<dbReference type="InterPro" id="IPR001611">
    <property type="entry name" value="Leu-rich_rpt"/>
</dbReference>
<dbReference type="Proteomes" id="UP001321473">
    <property type="component" value="Unassembled WGS sequence"/>
</dbReference>
<dbReference type="AlphaFoldDB" id="A0AAQ4DR20"/>
<evidence type="ECO:0000259" key="11">
    <source>
        <dbReference type="PROSITE" id="PS50104"/>
    </source>
</evidence>
<evidence type="ECO:0000256" key="1">
    <source>
        <dbReference type="ARBA" id="ARBA00004167"/>
    </source>
</evidence>
<evidence type="ECO:0000256" key="5">
    <source>
        <dbReference type="ARBA" id="ARBA00022729"/>
    </source>
</evidence>
<evidence type="ECO:0000256" key="3">
    <source>
        <dbReference type="ARBA" id="ARBA00022614"/>
    </source>
</evidence>
<comment type="subcellular location">
    <subcellularLocation>
        <location evidence="1">Membrane</location>
        <topology evidence="1">Single-pass membrane protein</topology>
    </subcellularLocation>
</comment>
<dbReference type="InterPro" id="IPR003591">
    <property type="entry name" value="Leu-rich_rpt_typical-subtyp"/>
</dbReference>
<keyword evidence="10" id="KW-0325">Glycoprotein</keyword>
<feature type="domain" description="TIR" evidence="11">
    <location>
        <begin position="649"/>
        <end position="793"/>
    </location>
</feature>
<keyword evidence="7" id="KW-1133">Transmembrane helix</keyword>
<keyword evidence="3" id="KW-0433">Leucine-rich repeat</keyword>
<dbReference type="Pfam" id="PF13855">
    <property type="entry name" value="LRR_8"/>
    <property type="match status" value="2"/>
</dbReference>
<sequence>MLHSATARFESKPTPAYASPPGIVCYREVKMFVRTGALFIWTVTAACGLSTSLNCTQVTDQTTLLKKFKHCNVTVVNGYVHAVCNILVGLQLRQDFIPANPETLTMEQLLVSDEPVDGKTPEDGTVCLSLRSVKFKKWEDFPPEMAQQYDQFMTGEGKNFGPYSLYALLIYIRQMTFKVTFGKPPQVAVAVCNRTRADRSCNFDVYGFVERYSHNFTSAPGFKIVVTFFKYWNIYSVATDAVNITFTDTVKKIPLKLFTYVAFTPIRQFFFYKCNFDSIGHRDIPQLRQLERFEFFHTPIQKIDPLAFDLNPDFRHVSFIGTKLSGIPEAIFPLKRLETLDMSDTDVERGTEFEYCPGNCQQNSSVQRLIMSGTNLNSLPNRAFCGFPLLKQLELENCHVTQLFGSPFECLENLENLSMAGNKIKSFDGENVKGLKKLVFLNLNKNRMANFEGPQVFSTLVSLTRLILSQNELKEIRLGAVEYTPVEHLNLVYNRISKWKPPLFARMSKLRTLHLEHNVLSRISDDMLRDINHVSYVNASWNPWDCSGCKLKNLLSLLKKHPTLCSSCFFCKEPDEHEGRLVLEVPWNEDDCAPPDHYRVYGVPALLSIMVASLVSYAVYRNRWYCMYGVLYLKVAIKGYRRQAHTGRFLWDGFIAYHTSDAEWVRDVLVPKLESAPMRFRLCVAERDFIPGLPITENICRAIAQSRVSLFVLSREFCRSRWCMFELSLAQHRLFENDRHDSMVFIKKNDVVESDMSSMLAYLTKSRTYAQLPPEGSSEALNNLFWLQVQAALEP</sequence>
<dbReference type="Gene3D" id="3.40.50.10140">
    <property type="entry name" value="Toll/interleukin-1 receptor homology (TIR) domain"/>
    <property type="match status" value="1"/>
</dbReference>
<evidence type="ECO:0000256" key="7">
    <source>
        <dbReference type="ARBA" id="ARBA00022989"/>
    </source>
</evidence>
<dbReference type="Gene3D" id="3.80.10.10">
    <property type="entry name" value="Ribonuclease Inhibitor"/>
    <property type="match status" value="1"/>
</dbReference>
<dbReference type="InterPro" id="IPR032675">
    <property type="entry name" value="LRR_dom_sf"/>
</dbReference>
<dbReference type="PANTHER" id="PTHR24365">
    <property type="entry name" value="TOLL-LIKE RECEPTOR"/>
    <property type="match status" value="1"/>
</dbReference>
<evidence type="ECO:0000256" key="4">
    <source>
        <dbReference type="ARBA" id="ARBA00022692"/>
    </source>
</evidence>
<evidence type="ECO:0000256" key="10">
    <source>
        <dbReference type="ARBA" id="ARBA00023180"/>
    </source>
</evidence>
<dbReference type="EMBL" id="JARKHS020027947">
    <property type="protein sequence ID" value="KAK8764910.1"/>
    <property type="molecule type" value="Genomic_DNA"/>
</dbReference>
<keyword evidence="4" id="KW-0812">Transmembrane</keyword>
<dbReference type="SUPFAM" id="SSF52058">
    <property type="entry name" value="L domain-like"/>
    <property type="match status" value="1"/>
</dbReference>
<dbReference type="PANTHER" id="PTHR24365:SF530">
    <property type="entry name" value="MSTPROX-RELATED"/>
    <property type="match status" value="1"/>
</dbReference>
<dbReference type="SUPFAM" id="SSF52200">
    <property type="entry name" value="Toll/Interleukin receptor TIR domain"/>
    <property type="match status" value="1"/>
</dbReference>
<dbReference type="GO" id="GO:0007165">
    <property type="term" value="P:signal transduction"/>
    <property type="evidence" value="ECO:0007669"/>
    <property type="project" value="InterPro"/>
</dbReference>
<keyword evidence="6" id="KW-0677">Repeat</keyword>
<reference evidence="12 13" key="1">
    <citation type="journal article" date="2023" name="Arcadia Sci">
        <title>De novo assembly of a long-read Amblyomma americanum tick genome.</title>
        <authorList>
            <person name="Chou S."/>
            <person name="Poskanzer K.E."/>
            <person name="Rollins M."/>
            <person name="Thuy-Boun P.S."/>
        </authorList>
    </citation>
    <scope>NUCLEOTIDE SEQUENCE [LARGE SCALE GENOMIC DNA]</scope>
    <source>
        <strain evidence="12">F_SG_1</strain>
        <tissue evidence="12">Salivary glands</tissue>
    </source>
</reference>
<keyword evidence="5" id="KW-0732">Signal</keyword>
<keyword evidence="13" id="KW-1185">Reference proteome</keyword>
<organism evidence="12 13">
    <name type="scientific">Amblyomma americanum</name>
    <name type="common">Lone star tick</name>
    <dbReference type="NCBI Taxonomy" id="6943"/>
    <lineage>
        <taxon>Eukaryota</taxon>
        <taxon>Metazoa</taxon>
        <taxon>Ecdysozoa</taxon>
        <taxon>Arthropoda</taxon>
        <taxon>Chelicerata</taxon>
        <taxon>Arachnida</taxon>
        <taxon>Acari</taxon>
        <taxon>Parasitiformes</taxon>
        <taxon>Ixodida</taxon>
        <taxon>Ixodoidea</taxon>
        <taxon>Ixodidae</taxon>
        <taxon>Amblyomminae</taxon>
        <taxon>Amblyomma</taxon>
    </lineage>
</organism>
<dbReference type="SMART" id="SM00255">
    <property type="entry name" value="TIR"/>
    <property type="match status" value="1"/>
</dbReference>
<comment type="similarity">
    <text evidence="2">Belongs to the Toll-like receptor family.</text>
</comment>
<gene>
    <name evidence="12" type="ORF">V5799_032482</name>
</gene>
<evidence type="ECO:0000256" key="6">
    <source>
        <dbReference type="ARBA" id="ARBA00022737"/>
    </source>
</evidence>
<dbReference type="GO" id="GO:0038023">
    <property type="term" value="F:signaling receptor activity"/>
    <property type="evidence" value="ECO:0007669"/>
    <property type="project" value="TreeGrafter"/>
</dbReference>
<dbReference type="GO" id="GO:0005886">
    <property type="term" value="C:plasma membrane"/>
    <property type="evidence" value="ECO:0007669"/>
    <property type="project" value="TreeGrafter"/>
</dbReference>
<evidence type="ECO:0000256" key="9">
    <source>
        <dbReference type="ARBA" id="ARBA00023170"/>
    </source>
</evidence>
<evidence type="ECO:0000256" key="2">
    <source>
        <dbReference type="ARBA" id="ARBA00009634"/>
    </source>
</evidence>
<evidence type="ECO:0000313" key="12">
    <source>
        <dbReference type="EMBL" id="KAK8764910.1"/>
    </source>
</evidence>
<dbReference type="Pfam" id="PF01582">
    <property type="entry name" value="TIR"/>
    <property type="match status" value="1"/>
</dbReference>
<comment type="caution">
    <text evidence="12">The sequence shown here is derived from an EMBL/GenBank/DDBJ whole genome shotgun (WGS) entry which is preliminary data.</text>
</comment>
<dbReference type="SMART" id="SM00369">
    <property type="entry name" value="LRR_TYP"/>
    <property type="match status" value="6"/>
</dbReference>
<keyword evidence="8" id="KW-0472">Membrane</keyword>